<sequence>MFFGDFPLLWPHYSISIQSTV</sequence>
<name>A0A0E9UT20_ANGAN</name>
<accession>A0A0E9UT20</accession>
<protein>
    <submittedName>
        <fullName evidence="1">Uncharacterized protein</fullName>
    </submittedName>
</protein>
<proteinExistence type="predicted"/>
<reference evidence="1" key="2">
    <citation type="journal article" date="2015" name="Fish Shellfish Immunol.">
        <title>Early steps in the European eel (Anguilla anguilla)-Vibrio vulnificus interaction in the gills: Role of the RtxA13 toxin.</title>
        <authorList>
            <person name="Callol A."/>
            <person name="Pajuelo D."/>
            <person name="Ebbesson L."/>
            <person name="Teles M."/>
            <person name="MacKenzie S."/>
            <person name="Amaro C."/>
        </authorList>
    </citation>
    <scope>NUCLEOTIDE SEQUENCE</scope>
</reference>
<dbReference type="AlphaFoldDB" id="A0A0E9UT20"/>
<dbReference type="EMBL" id="GBXM01039686">
    <property type="protein sequence ID" value="JAH68891.1"/>
    <property type="molecule type" value="Transcribed_RNA"/>
</dbReference>
<evidence type="ECO:0000313" key="1">
    <source>
        <dbReference type="EMBL" id="JAH68891.1"/>
    </source>
</evidence>
<organism evidence="1">
    <name type="scientific">Anguilla anguilla</name>
    <name type="common">European freshwater eel</name>
    <name type="synonym">Muraena anguilla</name>
    <dbReference type="NCBI Taxonomy" id="7936"/>
    <lineage>
        <taxon>Eukaryota</taxon>
        <taxon>Metazoa</taxon>
        <taxon>Chordata</taxon>
        <taxon>Craniata</taxon>
        <taxon>Vertebrata</taxon>
        <taxon>Euteleostomi</taxon>
        <taxon>Actinopterygii</taxon>
        <taxon>Neopterygii</taxon>
        <taxon>Teleostei</taxon>
        <taxon>Anguilliformes</taxon>
        <taxon>Anguillidae</taxon>
        <taxon>Anguilla</taxon>
    </lineage>
</organism>
<reference evidence="1" key="1">
    <citation type="submission" date="2014-11" db="EMBL/GenBank/DDBJ databases">
        <authorList>
            <person name="Amaro Gonzalez C."/>
        </authorList>
    </citation>
    <scope>NUCLEOTIDE SEQUENCE</scope>
</reference>